<reference evidence="1 2" key="1">
    <citation type="submission" date="2017-01" db="EMBL/GenBank/DDBJ databases">
        <authorList>
            <person name="Mah S.A."/>
            <person name="Swanson W.J."/>
            <person name="Moy G.W."/>
            <person name="Vacquier V.D."/>
        </authorList>
    </citation>
    <scope>NUCLEOTIDE SEQUENCE [LARGE SCALE GENOMIC DNA]</scope>
    <source>
        <strain evidence="1 2">DCY110</strain>
    </source>
</reference>
<dbReference type="EMBL" id="CP019236">
    <property type="protein sequence ID" value="APW38495.1"/>
    <property type="molecule type" value="Genomic_DNA"/>
</dbReference>
<dbReference type="OrthoDB" id="9094090at2"/>
<protein>
    <submittedName>
        <fullName evidence="1">Uncharacterized protein</fullName>
    </submittedName>
</protein>
<name>A0A1P8JXN8_9BURK</name>
<dbReference type="STRING" id="1842727.RD110_15850"/>
<accession>A0A1P8JXN8</accession>
<dbReference type="RefSeq" id="WP_076200374.1">
    <property type="nucleotide sequence ID" value="NZ_CP019236.1"/>
</dbReference>
<organism evidence="1 2">
    <name type="scientific">Rhodoferax koreensis</name>
    <dbReference type="NCBI Taxonomy" id="1842727"/>
    <lineage>
        <taxon>Bacteria</taxon>
        <taxon>Pseudomonadati</taxon>
        <taxon>Pseudomonadota</taxon>
        <taxon>Betaproteobacteria</taxon>
        <taxon>Burkholderiales</taxon>
        <taxon>Comamonadaceae</taxon>
        <taxon>Rhodoferax</taxon>
    </lineage>
</organism>
<evidence type="ECO:0000313" key="1">
    <source>
        <dbReference type="EMBL" id="APW38495.1"/>
    </source>
</evidence>
<evidence type="ECO:0000313" key="2">
    <source>
        <dbReference type="Proteomes" id="UP000186609"/>
    </source>
</evidence>
<proteinExistence type="predicted"/>
<gene>
    <name evidence="1" type="ORF">RD110_15850</name>
</gene>
<dbReference type="Proteomes" id="UP000186609">
    <property type="component" value="Chromosome"/>
</dbReference>
<dbReference type="KEGG" id="rhy:RD110_15850"/>
<dbReference type="AlphaFoldDB" id="A0A1P8JXN8"/>
<sequence>MKTAHRKQSKFKRDPRAMERAFGRVGPFLQAEVTNLLIPTRIAFEAFRTGQATVDDFATLVDTANITLVRSESVDQRCVEACDAATAALKRVQARQRATGRWGMDGPAFLELGVMIDLYDQFIANSSPQQMKAVLEEVHRREEKQRREEAAGATA</sequence>
<keyword evidence="2" id="KW-1185">Reference proteome</keyword>